<sequence length="58" mass="6413">MTKTPFTPVRDETTTYRGRTGLLAGRGRVGECNCLNQTHAQRTAERQLASLTVNPEHA</sequence>
<protein>
    <submittedName>
        <fullName evidence="2">Uncharacterized protein</fullName>
    </submittedName>
</protein>
<dbReference type="EMBL" id="CP003470">
    <property type="protein sequence ID" value="AGG89152.1"/>
    <property type="molecule type" value="Genomic_DNA"/>
</dbReference>
<evidence type="ECO:0000313" key="2">
    <source>
        <dbReference type="EMBL" id="AGG89152.1"/>
    </source>
</evidence>
<name>M4NGD4_9GAMM</name>
<dbReference type="GeneID" id="72428763"/>
<evidence type="ECO:0000313" key="3">
    <source>
        <dbReference type="Proteomes" id="UP000011859"/>
    </source>
</evidence>
<dbReference type="HOGENOM" id="CLU_2976329_0_0_6"/>
<dbReference type="Proteomes" id="UP000011859">
    <property type="component" value="Chromosome"/>
</dbReference>
<reference evidence="2 3" key="1">
    <citation type="submission" date="2012-04" db="EMBL/GenBank/DDBJ databases">
        <title>Complete genome of Rhodanobacter sp. 2APBS1.</title>
        <authorList>
            <consortium name="US DOE Joint Genome Institute"/>
            <person name="Huntemann M."/>
            <person name="Wei C.-L."/>
            <person name="Han J."/>
            <person name="Detter J.C."/>
            <person name="Han C."/>
            <person name="Tapia R."/>
            <person name="Munk A.C.C."/>
            <person name="Chen A."/>
            <person name="Krypides N."/>
            <person name="Mavromatis K."/>
            <person name="Markowitz V."/>
            <person name="Szeto E."/>
            <person name="Ivanova N."/>
            <person name="Mikhailova N."/>
            <person name="Ovchinnikova G."/>
            <person name="Pagani I."/>
            <person name="Pati A."/>
            <person name="Goodwin L."/>
            <person name="Peters L."/>
            <person name="Pitluck S."/>
            <person name="Woyke T."/>
            <person name="Prakash O."/>
            <person name="Elkins J."/>
            <person name="Brown S."/>
            <person name="Palumbo A."/>
            <person name="Hemme C."/>
            <person name="Zhou J."/>
            <person name="Watson D."/>
            <person name="Jardine P."/>
            <person name="Kostka J."/>
            <person name="Green S."/>
        </authorList>
    </citation>
    <scope>NUCLEOTIDE SEQUENCE [LARGE SCALE GENOMIC DNA]</scope>
    <source>
        <strain evidence="2 3">2APBS1</strain>
    </source>
</reference>
<proteinExistence type="predicted"/>
<keyword evidence="3" id="KW-1185">Reference proteome</keyword>
<evidence type="ECO:0000256" key="1">
    <source>
        <dbReference type="SAM" id="MobiDB-lite"/>
    </source>
</evidence>
<gene>
    <name evidence="2" type="ORF">R2APBS1_2029</name>
</gene>
<dbReference type="AlphaFoldDB" id="M4NGD4"/>
<dbReference type="KEGG" id="rhd:R2APBS1_2029"/>
<accession>M4NGD4</accession>
<feature type="region of interest" description="Disordered" evidence="1">
    <location>
        <begin position="1"/>
        <end position="21"/>
    </location>
</feature>
<dbReference type="STRING" id="666685.R2APBS1_2029"/>
<dbReference type="RefSeq" id="WP_015447877.1">
    <property type="nucleotide sequence ID" value="NC_020541.1"/>
</dbReference>
<organism evidence="2 3">
    <name type="scientific">Rhodanobacter denitrificans</name>
    <dbReference type="NCBI Taxonomy" id="666685"/>
    <lineage>
        <taxon>Bacteria</taxon>
        <taxon>Pseudomonadati</taxon>
        <taxon>Pseudomonadota</taxon>
        <taxon>Gammaproteobacteria</taxon>
        <taxon>Lysobacterales</taxon>
        <taxon>Rhodanobacteraceae</taxon>
        <taxon>Rhodanobacter</taxon>
    </lineage>
</organism>